<dbReference type="PANTHER" id="PTHR35272">
    <property type="entry name" value="THIOL:DISULFIDE INTERCHANGE PROTEIN DSBC-RELATED"/>
    <property type="match status" value="1"/>
</dbReference>
<dbReference type="Pfam" id="PF13098">
    <property type="entry name" value="Thioredoxin_2"/>
    <property type="match status" value="1"/>
</dbReference>
<dbReference type="InterPro" id="IPR051470">
    <property type="entry name" value="Thiol:disulfide_interchange"/>
</dbReference>
<dbReference type="InterPro" id="IPR033954">
    <property type="entry name" value="DiS-bond_Isoase_DsbC/G"/>
</dbReference>
<evidence type="ECO:0000256" key="1">
    <source>
        <dbReference type="ARBA" id="ARBA00004418"/>
    </source>
</evidence>
<feature type="signal peptide" evidence="7">
    <location>
        <begin position="1"/>
        <end position="20"/>
    </location>
</feature>
<dbReference type="InterPro" id="IPR012336">
    <property type="entry name" value="Thioredoxin-like_fold"/>
</dbReference>
<dbReference type="Pfam" id="PF10411">
    <property type="entry name" value="DsbC_N"/>
    <property type="match status" value="1"/>
</dbReference>
<evidence type="ECO:0000313" key="11">
    <source>
        <dbReference type="Proteomes" id="UP001063782"/>
    </source>
</evidence>
<dbReference type="EMBL" id="CP089977">
    <property type="protein sequence ID" value="UXZ04377.1"/>
    <property type="molecule type" value="Genomic_DNA"/>
</dbReference>
<keyword evidence="11" id="KW-1185">Reference proteome</keyword>
<dbReference type="RefSeq" id="WP_263075865.1">
    <property type="nucleotide sequence ID" value="NZ_CP089977.1"/>
</dbReference>
<name>A0ABY6F2S9_9GAMM</name>
<proteinExistence type="inferred from homology"/>
<dbReference type="Gene3D" id="3.40.30.10">
    <property type="entry name" value="Glutaredoxin"/>
    <property type="match status" value="1"/>
</dbReference>
<dbReference type="PANTHER" id="PTHR35272:SF3">
    <property type="entry name" value="THIOL:DISULFIDE INTERCHANGE PROTEIN DSBC"/>
    <property type="match status" value="1"/>
</dbReference>
<keyword evidence="3 7" id="KW-0732">Signal</keyword>
<comment type="similarity">
    <text evidence="2 7">Belongs to the thioredoxin family. DsbC subfamily.</text>
</comment>
<sequence length="264" mass="28366">MKTSFKFCAAMLLSAFALTACNKQTTQAGSSDKQAQTTAQPAENNQAVVDALQASLKASNINDLTVKTALPTAMPEVYWVSFDNAPAMFTDKTGSYLIQGQIIKIGDEKPADITADIIPTIAKSTLSQIPTDEMIISPAKGETKAAIYVFTDPTCHYCQKLHGELEQINAGGVEVRYLAWPRNEATVPMTQHIWCAADRLTTLGEAKHGKTPPPASCDNPVRKHMSIGLQLGVSGTPAVFTESGQQIGGYIPADELIQLAIQNR</sequence>
<protein>
    <recommendedName>
        <fullName evidence="7">Thiol:disulfide interchange protein</fullName>
    </recommendedName>
</protein>
<dbReference type="Proteomes" id="UP001063782">
    <property type="component" value="Chromosome"/>
</dbReference>
<dbReference type="InterPro" id="IPR018950">
    <property type="entry name" value="DiS-bond_isomerase_DsbC/G_N"/>
</dbReference>
<evidence type="ECO:0000256" key="4">
    <source>
        <dbReference type="ARBA" id="ARBA00022764"/>
    </source>
</evidence>
<gene>
    <name evidence="10" type="ORF">LU297_07225</name>
</gene>
<dbReference type="Gene3D" id="3.10.450.70">
    <property type="entry name" value="Disulphide bond isomerase, DsbC/G, N-terminal"/>
    <property type="match status" value="1"/>
</dbReference>
<reference evidence="10" key="1">
    <citation type="submission" date="2021-12" db="EMBL/GenBank/DDBJ databases">
        <title>taxonomy of Moraxella sp. ZY201224.</title>
        <authorList>
            <person name="Li F."/>
        </authorList>
    </citation>
    <scope>NUCLEOTIDE SEQUENCE</scope>
    <source>
        <strain evidence="10">ZY201224</strain>
    </source>
</reference>
<keyword evidence="6 7" id="KW-0676">Redox-active center</keyword>
<organism evidence="10 11">
    <name type="scientific">Moraxella nasicaprae</name>
    <dbReference type="NCBI Taxonomy" id="2904122"/>
    <lineage>
        <taxon>Bacteria</taxon>
        <taxon>Pseudomonadati</taxon>
        <taxon>Pseudomonadota</taxon>
        <taxon>Gammaproteobacteria</taxon>
        <taxon>Moraxellales</taxon>
        <taxon>Moraxellaceae</taxon>
        <taxon>Moraxella</taxon>
    </lineage>
</organism>
<evidence type="ECO:0000259" key="9">
    <source>
        <dbReference type="Pfam" id="PF13098"/>
    </source>
</evidence>
<keyword evidence="4 7" id="KW-0574">Periplasm</keyword>
<dbReference type="CDD" id="cd03020">
    <property type="entry name" value="DsbA_DsbC_DsbG"/>
    <property type="match status" value="1"/>
</dbReference>
<evidence type="ECO:0000259" key="8">
    <source>
        <dbReference type="Pfam" id="PF10411"/>
    </source>
</evidence>
<dbReference type="InterPro" id="IPR009094">
    <property type="entry name" value="DiS-bond_isomerase_DsbC/G_N_sf"/>
</dbReference>
<evidence type="ECO:0000256" key="6">
    <source>
        <dbReference type="ARBA" id="ARBA00023284"/>
    </source>
</evidence>
<feature type="chain" id="PRO_5044979856" description="Thiol:disulfide interchange protein" evidence="7">
    <location>
        <begin position="21"/>
        <end position="264"/>
    </location>
</feature>
<dbReference type="SUPFAM" id="SSF54423">
    <property type="entry name" value="DsbC/DsbG N-terminal domain-like"/>
    <property type="match status" value="1"/>
</dbReference>
<comment type="function">
    <text evidence="7">Required for disulfide bond formation in some periplasmic proteins. Acts by transferring its disulfide bond to other proteins and is reduced in the process.</text>
</comment>
<accession>A0ABY6F2S9</accession>
<evidence type="ECO:0000256" key="3">
    <source>
        <dbReference type="ARBA" id="ARBA00022729"/>
    </source>
</evidence>
<evidence type="ECO:0000313" key="10">
    <source>
        <dbReference type="EMBL" id="UXZ04377.1"/>
    </source>
</evidence>
<feature type="domain" description="Disulphide bond isomerase DsbC/G N-terminal" evidence="8">
    <location>
        <begin position="45"/>
        <end position="114"/>
    </location>
</feature>
<dbReference type="InterPro" id="IPR036249">
    <property type="entry name" value="Thioredoxin-like_sf"/>
</dbReference>
<evidence type="ECO:0000256" key="2">
    <source>
        <dbReference type="ARBA" id="ARBA00009813"/>
    </source>
</evidence>
<dbReference type="PROSITE" id="PS51257">
    <property type="entry name" value="PROKAR_LIPOPROTEIN"/>
    <property type="match status" value="1"/>
</dbReference>
<evidence type="ECO:0000256" key="7">
    <source>
        <dbReference type="RuleBase" id="RU364038"/>
    </source>
</evidence>
<keyword evidence="5" id="KW-1015">Disulfide bond</keyword>
<comment type="subcellular location">
    <subcellularLocation>
        <location evidence="1 7">Periplasm</location>
    </subcellularLocation>
</comment>
<evidence type="ECO:0000256" key="5">
    <source>
        <dbReference type="ARBA" id="ARBA00023157"/>
    </source>
</evidence>
<dbReference type="SUPFAM" id="SSF52833">
    <property type="entry name" value="Thioredoxin-like"/>
    <property type="match status" value="1"/>
</dbReference>
<feature type="domain" description="Thioredoxin-like fold" evidence="9">
    <location>
        <begin position="139"/>
        <end position="259"/>
    </location>
</feature>